<organism evidence="9 10">
    <name type="scientific">Ramazzottius varieornatus</name>
    <name type="common">Water bear</name>
    <name type="synonym">Tardigrade</name>
    <dbReference type="NCBI Taxonomy" id="947166"/>
    <lineage>
        <taxon>Eukaryota</taxon>
        <taxon>Metazoa</taxon>
        <taxon>Ecdysozoa</taxon>
        <taxon>Tardigrada</taxon>
        <taxon>Eutardigrada</taxon>
        <taxon>Parachela</taxon>
        <taxon>Hypsibioidea</taxon>
        <taxon>Ramazzottiidae</taxon>
        <taxon>Ramazzottius</taxon>
    </lineage>
</organism>
<evidence type="ECO:0000256" key="4">
    <source>
        <dbReference type="ARBA" id="ARBA00022989"/>
    </source>
</evidence>
<keyword evidence="5 8" id="KW-0472">Membrane</keyword>
<evidence type="ECO:0000256" key="3">
    <source>
        <dbReference type="ARBA" id="ARBA00022692"/>
    </source>
</evidence>
<dbReference type="AlphaFoldDB" id="A0A1D1W7Y1"/>
<evidence type="ECO:0000313" key="10">
    <source>
        <dbReference type="Proteomes" id="UP000186922"/>
    </source>
</evidence>
<dbReference type="PANTHER" id="PTHR42643:SF24">
    <property type="entry name" value="IONOTROPIC RECEPTOR 60A"/>
    <property type="match status" value="1"/>
</dbReference>
<feature type="transmembrane region" description="Helical" evidence="8">
    <location>
        <begin position="65"/>
        <end position="89"/>
    </location>
</feature>
<dbReference type="PANTHER" id="PTHR42643">
    <property type="entry name" value="IONOTROPIC RECEPTOR 20A-RELATED"/>
    <property type="match status" value="1"/>
</dbReference>
<keyword evidence="4 8" id="KW-1133">Transmembrane helix</keyword>
<reference evidence="9 10" key="1">
    <citation type="journal article" date="2016" name="Nat. Commun.">
        <title>Extremotolerant tardigrade genome and improved radiotolerance of human cultured cells by tardigrade-unique protein.</title>
        <authorList>
            <person name="Hashimoto T."/>
            <person name="Horikawa D.D."/>
            <person name="Saito Y."/>
            <person name="Kuwahara H."/>
            <person name="Kozuka-Hata H."/>
            <person name="Shin-I T."/>
            <person name="Minakuchi Y."/>
            <person name="Ohishi K."/>
            <person name="Motoyama A."/>
            <person name="Aizu T."/>
            <person name="Enomoto A."/>
            <person name="Kondo K."/>
            <person name="Tanaka S."/>
            <person name="Hara Y."/>
            <person name="Koshikawa S."/>
            <person name="Sagara H."/>
            <person name="Miura T."/>
            <person name="Yokobori S."/>
            <person name="Miyagawa K."/>
            <person name="Suzuki Y."/>
            <person name="Kubo T."/>
            <person name="Oyama M."/>
            <person name="Kohara Y."/>
            <person name="Fujiyama A."/>
            <person name="Arakawa K."/>
            <person name="Katayama T."/>
            <person name="Toyoda A."/>
            <person name="Kunieda T."/>
        </authorList>
    </citation>
    <scope>NUCLEOTIDE SEQUENCE [LARGE SCALE GENOMIC DNA]</scope>
    <source>
        <strain evidence="9 10">YOKOZUNA-1</strain>
    </source>
</reference>
<proteinExistence type="predicted"/>
<dbReference type="EMBL" id="BDGG01000020">
    <property type="protein sequence ID" value="GAV09023.1"/>
    <property type="molecule type" value="Genomic_DNA"/>
</dbReference>
<gene>
    <name evidence="9" type="primary">RvY_18629</name>
    <name evidence="9" type="synonym">RvY_18629.1</name>
    <name evidence="9" type="ORF">RvY_18629-1</name>
</gene>
<dbReference type="InterPro" id="IPR052192">
    <property type="entry name" value="Insect_Ionotropic_Sensory_Rcpt"/>
</dbReference>
<evidence type="ECO:0000256" key="8">
    <source>
        <dbReference type="SAM" id="Phobius"/>
    </source>
</evidence>
<keyword evidence="2" id="KW-1003">Cell membrane</keyword>
<keyword evidence="10" id="KW-1185">Reference proteome</keyword>
<evidence type="ECO:0000256" key="1">
    <source>
        <dbReference type="ARBA" id="ARBA00004651"/>
    </source>
</evidence>
<keyword evidence="6" id="KW-0675">Receptor</keyword>
<sequence>MGDVHSGVADLGLTTIGITAERFQHFDIFFSYIRRSYSIVVHEDNLVTVEATSHMLSILKILASYHVWAITFIFVAWFLVLGVISDRVYSRRTSNVPIRQVCAKWALRLVGTGLGFQGIEDYEKSARTTDLSISKISLFLTWQIFALIFLTVLMSRLPVIFTFGSPQHLPFGTPKELLDSNFTVYSTGTPIKILNASLSAHEQALSKRAIHLPRYTGNDTEYDLSILNVAKKGRNALILNLNEGTYSRRMTTMKCSLVIAVDRVVTVPIAGAIFAKNSSCTEIFRKGYTHWTECGIGDSDEHDLKMLRSINKLKTRPGQRNDCAFRKINNLPELQSKSIGIDRLFTIFLLMGSAFSLGVIVLWAEILWNRGYTTPGGSARGRPDNTADALY</sequence>
<feature type="transmembrane region" description="Helical" evidence="8">
    <location>
        <begin position="139"/>
        <end position="159"/>
    </location>
</feature>
<dbReference type="Proteomes" id="UP000186922">
    <property type="component" value="Unassembled WGS sequence"/>
</dbReference>
<evidence type="ECO:0000313" key="9">
    <source>
        <dbReference type="EMBL" id="GAV09023.1"/>
    </source>
</evidence>
<feature type="transmembrane region" description="Helical" evidence="8">
    <location>
        <begin position="344"/>
        <end position="364"/>
    </location>
</feature>
<dbReference type="GO" id="GO:0005886">
    <property type="term" value="C:plasma membrane"/>
    <property type="evidence" value="ECO:0007669"/>
    <property type="project" value="UniProtKB-SubCell"/>
</dbReference>
<keyword evidence="3 8" id="KW-0812">Transmembrane</keyword>
<accession>A0A1D1W7Y1</accession>
<protein>
    <recommendedName>
        <fullName evidence="11">Ionotropic glutamate receptor C-terminal domain-containing protein</fullName>
    </recommendedName>
</protein>
<name>A0A1D1W7Y1_RAMVA</name>
<comment type="caution">
    <text evidence="9">The sequence shown here is derived from an EMBL/GenBank/DDBJ whole genome shotgun (WGS) entry which is preliminary data.</text>
</comment>
<evidence type="ECO:0000256" key="6">
    <source>
        <dbReference type="ARBA" id="ARBA00023170"/>
    </source>
</evidence>
<evidence type="ECO:0000256" key="7">
    <source>
        <dbReference type="ARBA" id="ARBA00023180"/>
    </source>
</evidence>
<evidence type="ECO:0008006" key="11">
    <source>
        <dbReference type="Google" id="ProtNLM"/>
    </source>
</evidence>
<dbReference type="SUPFAM" id="SSF53850">
    <property type="entry name" value="Periplasmic binding protein-like II"/>
    <property type="match status" value="1"/>
</dbReference>
<comment type="subcellular location">
    <subcellularLocation>
        <location evidence="1">Cell membrane</location>
        <topology evidence="1">Multi-pass membrane protein</topology>
    </subcellularLocation>
</comment>
<keyword evidence="7" id="KW-0325">Glycoprotein</keyword>
<evidence type="ECO:0000256" key="5">
    <source>
        <dbReference type="ARBA" id="ARBA00023136"/>
    </source>
</evidence>
<evidence type="ECO:0000256" key="2">
    <source>
        <dbReference type="ARBA" id="ARBA00022475"/>
    </source>
</evidence>